<feature type="region of interest" description="Disordered" evidence="1">
    <location>
        <begin position="202"/>
        <end position="231"/>
    </location>
</feature>
<feature type="compositionally biased region" description="Basic residues" evidence="1">
    <location>
        <begin position="127"/>
        <end position="141"/>
    </location>
</feature>
<evidence type="ECO:0000256" key="1">
    <source>
        <dbReference type="SAM" id="MobiDB-lite"/>
    </source>
</evidence>
<feature type="compositionally biased region" description="Polar residues" evidence="1">
    <location>
        <begin position="38"/>
        <end position="71"/>
    </location>
</feature>
<accession>A0A3N4M2Y8</accession>
<dbReference type="EMBL" id="ML121529">
    <property type="protein sequence ID" value="RPB28318.1"/>
    <property type="molecule type" value="Genomic_DNA"/>
</dbReference>
<dbReference type="InParanoid" id="A0A3N4M2Y8"/>
<proteinExistence type="predicted"/>
<feature type="compositionally biased region" description="Basic and acidic residues" evidence="1">
    <location>
        <begin position="206"/>
        <end position="215"/>
    </location>
</feature>
<dbReference type="Proteomes" id="UP000267821">
    <property type="component" value="Unassembled WGS sequence"/>
</dbReference>
<feature type="compositionally biased region" description="Basic and acidic residues" evidence="1">
    <location>
        <begin position="17"/>
        <end position="27"/>
    </location>
</feature>
<evidence type="ECO:0000313" key="3">
    <source>
        <dbReference type="Proteomes" id="UP000267821"/>
    </source>
</evidence>
<organism evidence="2 3">
    <name type="scientific">Terfezia boudieri ATCC MYA-4762</name>
    <dbReference type="NCBI Taxonomy" id="1051890"/>
    <lineage>
        <taxon>Eukaryota</taxon>
        <taxon>Fungi</taxon>
        <taxon>Dikarya</taxon>
        <taxon>Ascomycota</taxon>
        <taxon>Pezizomycotina</taxon>
        <taxon>Pezizomycetes</taxon>
        <taxon>Pezizales</taxon>
        <taxon>Pezizaceae</taxon>
        <taxon>Terfezia</taxon>
    </lineage>
</organism>
<name>A0A3N4M2Y8_9PEZI</name>
<dbReference type="OrthoDB" id="5339776at2759"/>
<protein>
    <submittedName>
        <fullName evidence="2">Uncharacterized protein</fullName>
    </submittedName>
</protein>
<evidence type="ECO:0000313" key="2">
    <source>
        <dbReference type="EMBL" id="RPB28318.1"/>
    </source>
</evidence>
<dbReference type="STRING" id="1051890.A0A3N4M2Y8"/>
<dbReference type="InterPro" id="IPR025040">
    <property type="entry name" value="DUF3984"/>
</dbReference>
<dbReference type="AlphaFoldDB" id="A0A3N4M2Y8"/>
<reference evidence="2 3" key="1">
    <citation type="journal article" date="2018" name="Nat. Ecol. Evol.">
        <title>Pezizomycetes genomes reveal the molecular basis of ectomycorrhizal truffle lifestyle.</title>
        <authorList>
            <person name="Murat C."/>
            <person name="Payen T."/>
            <person name="Noel B."/>
            <person name="Kuo A."/>
            <person name="Morin E."/>
            <person name="Chen J."/>
            <person name="Kohler A."/>
            <person name="Krizsan K."/>
            <person name="Balestrini R."/>
            <person name="Da Silva C."/>
            <person name="Montanini B."/>
            <person name="Hainaut M."/>
            <person name="Levati E."/>
            <person name="Barry K.W."/>
            <person name="Belfiori B."/>
            <person name="Cichocki N."/>
            <person name="Clum A."/>
            <person name="Dockter R.B."/>
            <person name="Fauchery L."/>
            <person name="Guy J."/>
            <person name="Iotti M."/>
            <person name="Le Tacon F."/>
            <person name="Lindquist E.A."/>
            <person name="Lipzen A."/>
            <person name="Malagnac F."/>
            <person name="Mello A."/>
            <person name="Molinier V."/>
            <person name="Miyauchi S."/>
            <person name="Poulain J."/>
            <person name="Riccioni C."/>
            <person name="Rubini A."/>
            <person name="Sitrit Y."/>
            <person name="Splivallo R."/>
            <person name="Traeger S."/>
            <person name="Wang M."/>
            <person name="Zifcakova L."/>
            <person name="Wipf D."/>
            <person name="Zambonelli A."/>
            <person name="Paolocci F."/>
            <person name="Nowrousian M."/>
            <person name="Ottonello S."/>
            <person name="Baldrian P."/>
            <person name="Spatafora J.W."/>
            <person name="Henrissat B."/>
            <person name="Nagy L.G."/>
            <person name="Aury J.M."/>
            <person name="Wincker P."/>
            <person name="Grigoriev I.V."/>
            <person name="Bonfante P."/>
            <person name="Martin F.M."/>
        </authorList>
    </citation>
    <scope>NUCLEOTIDE SEQUENCE [LARGE SCALE GENOMIC DNA]</scope>
    <source>
        <strain evidence="2 3">ATCC MYA-4762</strain>
    </source>
</reference>
<feature type="region of interest" description="Disordered" evidence="1">
    <location>
        <begin position="110"/>
        <end position="171"/>
    </location>
</feature>
<feature type="region of interest" description="Disordered" evidence="1">
    <location>
        <begin position="15"/>
        <end position="71"/>
    </location>
</feature>
<gene>
    <name evidence="2" type="ORF">L211DRAFT_860049</name>
</gene>
<dbReference type="Pfam" id="PF13136">
    <property type="entry name" value="DUF3984"/>
    <property type="match status" value="2"/>
</dbReference>
<feature type="compositionally biased region" description="Acidic residues" evidence="1">
    <location>
        <begin position="157"/>
        <end position="171"/>
    </location>
</feature>
<sequence>MSLFPLTPSSVLDLDEASFHRNSERHSKPPGPKLRNGSYIQHNSTPTTPGILSPNPSTDLPKSKSTTQLYGDSHASNVWMHRTGAALSSETREFKGQSWLVSRASSTSLVDDNWVGGEGDDWQARRERGRSRTGARSRAGSRSRAVSRDYLGQGYASEDEGEDGELEETDDEEYLYREKGYGLGMWVDRIIGWSLFSVDEDEDEEEYRKDPYGEGRKKRKKQPTQPQALFKEEELWGDPSWMFSIAAQVLF</sequence>
<keyword evidence="3" id="KW-1185">Reference proteome</keyword>